<reference evidence="4" key="2">
    <citation type="submission" date="2025-09" db="UniProtKB">
        <authorList>
            <consortium name="Ensembl"/>
        </authorList>
    </citation>
    <scope>IDENTIFICATION</scope>
</reference>
<organism evidence="4 5">
    <name type="scientific">Bubo bubo</name>
    <name type="common">Eurasian eagle-owl</name>
    <name type="synonym">Strix bubo</name>
    <dbReference type="NCBI Taxonomy" id="30461"/>
    <lineage>
        <taxon>Eukaryota</taxon>
        <taxon>Metazoa</taxon>
        <taxon>Chordata</taxon>
        <taxon>Craniata</taxon>
        <taxon>Vertebrata</taxon>
        <taxon>Euteleostomi</taxon>
        <taxon>Archelosauria</taxon>
        <taxon>Archosauria</taxon>
        <taxon>Dinosauria</taxon>
        <taxon>Saurischia</taxon>
        <taxon>Theropoda</taxon>
        <taxon>Coelurosauria</taxon>
        <taxon>Aves</taxon>
        <taxon>Neognathae</taxon>
        <taxon>Neoaves</taxon>
        <taxon>Telluraves</taxon>
        <taxon>Strigiformes</taxon>
        <taxon>Strigidae</taxon>
        <taxon>Bubo</taxon>
    </lineage>
</organism>
<protein>
    <submittedName>
        <fullName evidence="4">Fatty acid binding protein 3</fullName>
    </submittedName>
</protein>
<accession>A0A8C0EHF3</accession>
<reference evidence="4" key="1">
    <citation type="submission" date="2025-08" db="UniProtKB">
        <authorList>
            <consortium name="Ensembl"/>
        </authorList>
    </citation>
    <scope>IDENTIFICATION</scope>
</reference>
<dbReference type="PRINTS" id="PR00178">
    <property type="entry name" value="FATTYACIDBP"/>
</dbReference>
<dbReference type="InterPro" id="IPR000463">
    <property type="entry name" value="Fatty_acid-bd"/>
</dbReference>
<keyword evidence="5" id="KW-1185">Reference proteome</keyword>
<proteinExistence type="inferred from homology"/>
<comment type="subunit">
    <text evidence="2">Monomer.</text>
</comment>
<name>A0A8C0EHF3_BUBBB</name>
<dbReference type="AlphaFoldDB" id="A0A8C0EHF3"/>
<dbReference type="InterPro" id="IPR031259">
    <property type="entry name" value="ILBP"/>
</dbReference>
<evidence type="ECO:0000313" key="4">
    <source>
        <dbReference type="Ensembl" id="ENSBOBP00000003190.1"/>
    </source>
</evidence>
<dbReference type="Proteomes" id="UP000694567">
    <property type="component" value="Unplaced"/>
</dbReference>
<evidence type="ECO:0000313" key="5">
    <source>
        <dbReference type="Proteomes" id="UP000694567"/>
    </source>
</evidence>
<comment type="similarity">
    <text evidence="1">Belongs to the calycin superfamily. Fatty-acid binding protein (FABP) family.</text>
</comment>
<feature type="domain" description="Lipocalin/cytosolic fatty-acid binding" evidence="3">
    <location>
        <begin position="57"/>
        <end position="147"/>
    </location>
</feature>
<dbReference type="InterPro" id="IPR012674">
    <property type="entry name" value="Calycin"/>
</dbReference>
<dbReference type="InterPro" id="IPR000566">
    <property type="entry name" value="Lipocln_cytosolic_FA-bd_dom"/>
</dbReference>
<dbReference type="GO" id="GO:0008289">
    <property type="term" value="F:lipid binding"/>
    <property type="evidence" value="ECO:0007669"/>
    <property type="project" value="InterPro"/>
</dbReference>
<dbReference type="FunFam" id="2.40.128.20:FF:000001">
    <property type="entry name" value="Fatty acid-binding protein, adipocyte"/>
    <property type="match status" value="1"/>
</dbReference>
<dbReference type="Gene3D" id="2.40.128.20">
    <property type="match status" value="1"/>
</dbReference>
<sequence>MALLPLEPKAGGHPGGTLWVLWPHGWPCPQCPPDTQSITGGHPHAHRVGTRSHLCPHTRVGFATRQMAGLTKPTTIITVEGDKITVKTQSTFKNTEISFKLGEEFDETTADDRHVKSVVKLDGGKLVHVQKWEGKETSLVRELKDGKLILVRK</sequence>
<dbReference type="Ensembl" id="ENSBOBT00000003277.1">
    <property type="protein sequence ID" value="ENSBOBP00000003190.1"/>
    <property type="gene ID" value="ENSBOBG00000002241.1"/>
</dbReference>
<evidence type="ECO:0000259" key="3">
    <source>
        <dbReference type="Pfam" id="PF00061"/>
    </source>
</evidence>
<evidence type="ECO:0000256" key="1">
    <source>
        <dbReference type="ARBA" id="ARBA00008390"/>
    </source>
</evidence>
<dbReference type="Pfam" id="PF00061">
    <property type="entry name" value="Lipocalin"/>
    <property type="match status" value="1"/>
</dbReference>
<evidence type="ECO:0000256" key="2">
    <source>
        <dbReference type="ARBA" id="ARBA00011245"/>
    </source>
</evidence>
<dbReference type="SUPFAM" id="SSF50814">
    <property type="entry name" value="Lipocalins"/>
    <property type="match status" value="1"/>
</dbReference>
<dbReference type="PANTHER" id="PTHR11955">
    <property type="entry name" value="FATTY ACID BINDING PROTEIN"/>
    <property type="match status" value="1"/>
</dbReference>